<proteinExistence type="predicted"/>
<dbReference type="Proteomes" id="UP000274131">
    <property type="component" value="Unassembled WGS sequence"/>
</dbReference>
<dbReference type="EMBL" id="UXUI01013575">
    <property type="protein sequence ID" value="VDD97398.1"/>
    <property type="molecule type" value="Genomic_DNA"/>
</dbReference>
<sequence>MQLRMCHVLGDPIPCVILKEHPFGKMQSSMMASICSTDKQLDPSPRLYGIISSGQIVVLFQEQNHFRATRQFIVR</sequence>
<evidence type="ECO:0000313" key="1">
    <source>
        <dbReference type="EMBL" id="VDD97398.1"/>
    </source>
</evidence>
<evidence type="ECO:0000313" key="3">
    <source>
        <dbReference type="WBParaSite" id="EVEC_0001298701-mRNA-1"/>
    </source>
</evidence>
<organism evidence="3">
    <name type="scientific">Enterobius vermicularis</name>
    <name type="common">Human pinworm</name>
    <dbReference type="NCBI Taxonomy" id="51028"/>
    <lineage>
        <taxon>Eukaryota</taxon>
        <taxon>Metazoa</taxon>
        <taxon>Ecdysozoa</taxon>
        <taxon>Nematoda</taxon>
        <taxon>Chromadorea</taxon>
        <taxon>Rhabditida</taxon>
        <taxon>Spirurina</taxon>
        <taxon>Oxyuridomorpha</taxon>
        <taxon>Oxyuroidea</taxon>
        <taxon>Oxyuridae</taxon>
        <taxon>Enterobius</taxon>
    </lineage>
</organism>
<keyword evidence="2" id="KW-1185">Reference proteome</keyword>
<dbReference type="WBParaSite" id="EVEC_0001298701-mRNA-1">
    <property type="protein sequence ID" value="EVEC_0001298701-mRNA-1"/>
    <property type="gene ID" value="EVEC_0001298701"/>
</dbReference>
<gene>
    <name evidence="1" type="ORF">EVEC_LOCUS12149</name>
</gene>
<protein>
    <submittedName>
        <fullName evidence="1 3">Uncharacterized protein</fullName>
    </submittedName>
</protein>
<reference evidence="3" key="1">
    <citation type="submission" date="2017-02" db="UniProtKB">
        <authorList>
            <consortium name="WormBaseParasite"/>
        </authorList>
    </citation>
    <scope>IDENTIFICATION</scope>
</reference>
<name>A0A0N4VPQ3_ENTVE</name>
<dbReference type="AlphaFoldDB" id="A0A0N4VPQ3"/>
<reference evidence="1 2" key="2">
    <citation type="submission" date="2018-10" db="EMBL/GenBank/DDBJ databases">
        <authorList>
            <consortium name="Pathogen Informatics"/>
        </authorList>
    </citation>
    <scope>NUCLEOTIDE SEQUENCE [LARGE SCALE GENOMIC DNA]</scope>
</reference>
<accession>A0A0N4VPQ3</accession>
<evidence type="ECO:0000313" key="2">
    <source>
        <dbReference type="Proteomes" id="UP000274131"/>
    </source>
</evidence>